<dbReference type="RefSeq" id="WP_073336069.1">
    <property type="nucleotide sequence ID" value="NZ_FQXM01000002.1"/>
</dbReference>
<dbReference type="EMBL" id="FQXM01000002">
    <property type="protein sequence ID" value="SHH15613.1"/>
    <property type="molecule type" value="Genomic_DNA"/>
</dbReference>
<keyword evidence="3" id="KW-0449">Lipoprotein</keyword>
<dbReference type="GO" id="GO:0005886">
    <property type="term" value="C:plasma membrane"/>
    <property type="evidence" value="ECO:0007669"/>
    <property type="project" value="InterPro"/>
</dbReference>
<keyword evidence="1" id="KW-0732">Signal</keyword>
<reference evidence="3 4" key="1">
    <citation type="submission" date="2016-11" db="EMBL/GenBank/DDBJ databases">
        <authorList>
            <person name="Jaros S."/>
            <person name="Januszkiewicz K."/>
            <person name="Wedrychowicz H."/>
        </authorList>
    </citation>
    <scope>NUCLEOTIDE SEQUENCE [LARGE SCALE GENOMIC DNA]</scope>
    <source>
        <strain evidence="3 4">DSM 8605</strain>
    </source>
</reference>
<evidence type="ECO:0000313" key="3">
    <source>
        <dbReference type="EMBL" id="SHH15613.1"/>
    </source>
</evidence>
<dbReference type="AlphaFoldDB" id="A0A1M5QPV5"/>
<dbReference type="OrthoDB" id="9769871at2"/>
<dbReference type="Proteomes" id="UP000184447">
    <property type="component" value="Unassembled WGS sequence"/>
</dbReference>
<feature type="domain" description="ABC transporter substrate-binding protein PnrA-like" evidence="2">
    <location>
        <begin position="298"/>
        <end position="484"/>
    </location>
</feature>
<keyword evidence="4" id="KW-1185">Reference proteome</keyword>
<name>A0A1M5QPV5_9CLOT</name>
<accession>A0A1M5QPV5</accession>
<sequence>MGNPETETYYLKIQRKAKNIVAERLANDKIAYLQSLDEILNRQNIETEIYQGIFEIPLDKIKGTYTISRSKAFTNDFLPLLDIDSEFGQKWTSLYESHLNEGIREPIKVYEYLNWYYVIEGNKRVSVLKSIDAYSIHASVTRLVPKFDINDPLIVNYYHYLNFTKITDLRFIWFTKDTGYNELFSLLESYTPKLNIYPNKYKHFEFYVYNPFKEAYKKYGGDNLSITTSDAILIYLKLYGIPQEFVLENSSSFMEGFISELNSLYYSENKVVYSEPITEPKKSVFSSLTNFMSSKKKHKIGFLYKDRIDNSGWTYAHDAARRYVSEVYKDRIETTYVENVPLSPLAFNDIEKLVNENYDIIITTHPGFKNATLKAALEFPSVKFLNCSDSPSFKHVIMYYARIYEAKFLLGLLAGILSESKIIGFVADYPIREIITEINAFTLGVQLLNPTAKVIVKWTLQDKTLEKKEELREQLKEEGADLVFYNTLPVSNAENMQFGLCSINHSKKRKESHAFSHYANMILNWEIFYDKFLKVLLSSSSNSIFDTFSKDTSIVNYWLGIDSGIVDLVYSSKYVPERTKVFLEFFRKTLIKKDFHAFTGPIYNQAGELKIAPDDTPTYEQFQEMNWFVKGIDGTIPDLKEDNLSQLDL</sequence>
<dbReference type="InterPro" id="IPR036086">
    <property type="entry name" value="ParB/Sulfiredoxin_sf"/>
</dbReference>
<evidence type="ECO:0000256" key="1">
    <source>
        <dbReference type="ARBA" id="ARBA00022729"/>
    </source>
</evidence>
<dbReference type="PANTHER" id="PTHR43208:SF1">
    <property type="entry name" value="ABC TRANSPORTER SUBSTRATE-BINDING PROTEIN"/>
    <property type="match status" value="1"/>
</dbReference>
<evidence type="ECO:0000313" key="4">
    <source>
        <dbReference type="Proteomes" id="UP000184447"/>
    </source>
</evidence>
<evidence type="ECO:0000259" key="2">
    <source>
        <dbReference type="Pfam" id="PF02608"/>
    </source>
</evidence>
<dbReference type="InterPro" id="IPR003760">
    <property type="entry name" value="PnrA-like"/>
</dbReference>
<dbReference type="Gene3D" id="3.40.50.2300">
    <property type="match status" value="2"/>
</dbReference>
<gene>
    <name evidence="3" type="ORF">SAMN02745207_00204</name>
</gene>
<dbReference type="Pfam" id="PF02608">
    <property type="entry name" value="Bmp"/>
    <property type="match status" value="1"/>
</dbReference>
<protein>
    <submittedName>
        <fullName evidence="3">Basic membrane lipoprotein Med, substrate-binding protein (PBP1-ABC) superfamily</fullName>
    </submittedName>
</protein>
<proteinExistence type="predicted"/>
<organism evidence="3 4">
    <name type="scientific">Clostridium grantii DSM 8605</name>
    <dbReference type="NCBI Taxonomy" id="1121316"/>
    <lineage>
        <taxon>Bacteria</taxon>
        <taxon>Bacillati</taxon>
        <taxon>Bacillota</taxon>
        <taxon>Clostridia</taxon>
        <taxon>Eubacteriales</taxon>
        <taxon>Clostridiaceae</taxon>
        <taxon>Clostridium</taxon>
    </lineage>
</organism>
<dbReference type="InterPro" id="IPR052910">
    <property type="entry name" value="ABC-Purine-Binding"/>
</dbReference>
<dbReference type="STRING" id="1121316.SAMN02745207_00204"/>
<dbReference type="PANTHER" id="PTHR43208">
    <property type="entry name" value="ABC TRANSPORTER SUBSTRATE-BINDING PROTEIN"/>
    <property type="match status" value="1"/>
</dbReference>
<dbReference type="SUPFAM" id="SSF110849">
    <property type="entry name" value="ParB/Sulfiredoxin"/>
    <property type="match status" value="1"/>
</dbReference>